<dbReference type="GO" id="GO:0016740">
    <property type="term" value="F:transferase activity"/>
    <property type="evidence" value="ECO:0007669"/>
    <property type="project" value="UniProtKB-KW"/>
</dbReference>
<name>A0ABS0ZPP4_9ENTR</name>
<evidence type="ECO:0000313" key="2">
    <source>
        <dbReference type="Proteomes" id="UP000746649"/>
    </source>
</evidence>
<dbReference type="Gene3D" id="3.40.50.2000">
    <property type="entry name" value="Glycogen Phosphorylase B"/>
    <property type="match status" value="1"/>
</dbReference>
<protein>
    <submittedName>
        <fullName evidence="1">Glycosyl transferase</fullName>
    </submittedName>
</protein>
<evidence type="ECO:0000313" key="1">
    <source>
        <dbReference type="EMBL" id="MBJ8380792.1"/>
    </source>
</evidence>
<accession>A0ABS0ZPP4</accession>
<sequence length="468" mass="54303">MGIIHTLQYAIRHSKNIHDKIRLTKELGSMLWSNNIGIYSLNDIESRIIEEINIGYLPVEISRSKKNVFVITIGYLSGGHTRLMENLANMLNNDCDLIITGNIEKQVKNRFNDYFDEIFEVSTYGKNDVGMLYSLSNMLSKYDNIILNIHPDDIQSVIATGLAKKNVNNCIHFINHADHVFSFGSTIADIWYQISEFGAKLDKLRDLKGKISFLGIPVAKINKNVSPVFPIKQNEVHYIITSGSANKFKPQKGHSLIKKVPELLMQFPNAKFVVVGTNIIFSYWWWKVYLRFRSRIKFYQMLPHKDYLALIKKADIFLDSYPIPGGTAFVEQYLLGRRCAGYISPQQGYTPLEGVKCEINRKELIFNKVTNLDKKIEYIHSYEQVKRRFLKGINLNETTEIKWDEYYNWNGDITFFVHDRIQEIPEGILEEAFKNKKVAIEMIKKHKILFIKSLVFISVRILLGKRKK</sequence>
<reference evidence="1 2" key="1">
    <citation type="submission" date="2020-11" db="EMBL/GenBank/DDBJ databases">
        <title>Enhanced detection system for hospital associated transmission using whole genome sequencing surveillance.</title>
        <authorList>
            <person name="Harrison L.H."/>
            <person name="Van Tyne D."/>
            <person name="Marsh J.W."/>
            <person name="Griffith M.P."/>
            <person name="Snyder D.J."/>
            <person name="Cooper V.S."/>
            <person name="Mustapha M."/>
        </authorList>
    </citation>
    <scope>NUCLEOTIDE SEQUENCE [LARGE SCALE GENOMIC DNA]</scope>
    <source>
        <strain evidence="1 2">CB00117</strain>
    </source>
</reference>
<dbReference type="EMBL" id="JADWND010000003">
    <property type="protein sequence ID" value="MBJ8380792.1"/>
    <property type="molecule type" value="Genomic_DNA"/>
</dbReference>
<gene>
    <name evidence="1" type="ORF">I6M88_07360</name>
</gene>
<proteinExistence type="predicted"/>
<keyword evidence="1" id="KW-0808">Transferase</keyword>
<comment type="caution">
    <text evidence="1">The sequence shown here is derived from an EMBL/GenBank/DDBJ whole genome shotgun (WGS) entry which is preliminary data.</text>
</comment>
<organism evidence="1 2">
    <name type="scientific">Citrobacter sedlakii</name>
    <dbReference type="NCBI Taxonomy" id="67826"/>
    <lineage>
        <taxon>Bacteria</taxon>
        <taxon>Pseudomonadati</taxon>
        <taxon>Pseudomonadota</taxon>
        <taxon>Gammaproteobacteria</taxon>
        <taxon>Enterobacterales</taxon>
        <taxon>Enterobacteriaceae</taxon>
        <taxon>Citrobacter</taxon>
        <taxon>Citrobacter freundii complex</taxon>
    </lineage>
</organism>
<dbReference type="SUPFAM" id="SSF53756">
    <property type="entry name" value="UDP-Glycosyltransferase/glycogen phosphorylase"/>
    <property type="match status" value="1"/>
</dbReference>
<keyword evidence="2" id="KW-1185">Reference proteome</keyword>
<dbReference type="RefSeq" id="WP_200034245.1">
    <property type="nucleotide sequence ID" value="NZ_JADWND010000003.1"/>
</dbReference>
<dbReference type="Proteomes" id="UP000746649">
    <property type="component" value="Unassembled WGS sequence"/>
</dbReference>